<comment type="catalytic activity">
    <reaction evidence="9 10">
        <text>hydrogencarbonate + H(+) = CO2 + H2O</text>
        <dbReference type="Rhea" id="RHEA:10748"/>
        <dbReference type="ChEBI" id="CHEBI:15377"/>
        <dbReference type="ChEBI" id="CHEBI:15378"/>
        <dbReference type="ChEBI" id="CHEBI:16526"/>
        <dbReference type="ChEBI" id="CHEBI:17544"/>
        <dbReference type="EC" id="4.2.1.1"/>
    </reaction>
</comment>
<protein>
    <recommendedName>
        <fullName evidence="5 10">Carbonic anhydrase</fullName>
        <ecNumber evidence="4 10">4.2.1.1</ecNumber>
    </recommendedName>
</protein>
<evidence type="ECO:0000256" key="10">
    <source>
        <dbReference type="RuleBase" id="RU367011"/>
    </source>
</evidence>
<keyword evidence="8 10" id="KW-0456">Lyase</keyword>
<dbReference type="OrthoDB" id="5327615at2"/>
<accession>A0A2W7C1Y6</accession>
<evidence type="ECO:0000259" key="11">
    <source>
        <dbReference type="PROSITE" id="PS51144"/>
    </source>
</evidence>
<keyword evidence="6 10" id="KW-0479">Metal-binding</keyword>
<evidence type="ECO:0000256" key="1">
    <source>
        <dbReference type="ARBA" id="ARBA00001947"/>
    </source>
</evidence>
<evidence type="ECO:0000256" key="4">
    <source>
        <dbReference type="ARBA" id="ARBA00012925"/>
    </source>
</evidence>
<evidence type="ECO:0000256" key="7">
    <source>
        <dbReference type="ARBA" id="ARBA00022833"/>
    </source>
</evidence>
<comment type="caution">
    <text evidence="12">The sequence shown here is derived from an EMBL/GenBank/DDBJ whole genome shotgun (WGS) entry which is preliminary data.</text>
</comment>
<dbReference type="CDD" id="cd03124">
    <property type="entry name" value="alpha_CA_prokaryotic_like"/>
    <property type="match status" value="1"/>
</dbReference>
<reference evidence="13" key="1">
    <citation type="submission" date="2017-03" db="EMBL/GenBank/DDBJ databases">
        <authorList>
            <person name="Safronova V.I."/>
            <person name="Sazanova A.L."/>
            <person name="Chirak E.R."/>
        </authorList>
    </citation>
    <scope>NUCLEOTIDE SEQUENCE [LARGE SCALE GENOMIC DNA]</scope>
    <source>
        <strain evidence="13">Ach-343</strain>
    </source>
</reference>
<evidence type="ECO:0000256" key="8">
    <source>
        <dbReference type="ARBA" id="ARBA00023239"/>
    </source>
</evidence>
<evidence type="ECO:0000256" key="2">
    <source>
        <dbReference type="ARBA" id="ARBA00002904"/>
    </source>
</evidence>
<dbReference type="Proteomes" id="UP000248616">
    <property type="component" value="Unassembled WGS sequence"/>
</dbReference>
<evidence type="ECO:0000256" key="5">
    <source>
        <dbReference type="ARBA" id="ARBA00014628"/>
    </source>
</evidence>
<dbReference type="PANTHER" id="PTHR18952:SF265">
    <property type="entry name" value="CARBONIC ANHYDRASE"/>
    <property type="match status" value="1"/>
</dbReference>
<organism evidence="12 13">
    <name type="scientific">Mesorhizobium kowhaii</name>
    <dbReference type="NCBI Taxonomy" id="1300272"/>
    <lineage>
        <taxon>Bacteria</taxon>
        <taxon>Pseudomonadati</taxon>
        <taxon>Pseudomonadota</taxon>
        <taxon>Alphaproteobacteria</taxon>
        <taxon>Hyphomicrobiales</taxon>
        <taxon>Phyllobacteriaceae</taxon>
        <taxon>Mesorhizobium</taxon>
    </lineage>
</organism>
<name>A0A2W7C1Y6_9HYPH</name>
<comment type="similarity">
    <text evidence="3 10">Belongs to the alpha-carbonic anhydrase family.</text>
</comment>
<evidence type="ECO:0000313" key="12">
    <source>
        <dbReference type="EMBL" id="PZV37120.1"/>
    </source>
</evidence>
<dbReference type="InterPro" id="IPR001148">
    <property type="entry name" value="CA_dom"/>
</dbReference>
<feature type="domain" description="Alpha-carbonic anhydrase" evidence="11">
    <location>
        <begin position="28"/>
        <end position="250"/>
    </location>
</feature>
<dbReference type="InterPro" id="IPR023561">
    <property type="entry name" value="Carbonic_anhydrase_a-class"/>
</dbReference>
<comment type="cofactor">
    <cofactor evidence="1 10">
        <name>Zn(2+)</name>
        <dbReference type="ChEBI" id="CHEBI:29105"/>
    </cofactor>
</comment>
<evidence type="ECO:0000313" key="13">
    <source>
        <dbReference type="Proteomes" id="UP000248616"/>
    </source>
</evidence>
<dbReference type="RefSeq" id="WP_111545551.1">
    <property type="nucleotide sequence ID" value="NZ_MZXV01000037.1"/>
</dbReference>
<gene>
    <name evidence="12" type="ORF">B5V02_18080</name>
</gene>
<dbReference type="Pfam" id="PF00194">
    <property type="entry name" value="Carb_anhydrase"/>
    <property type="match status" value="1"/>
</dbReference>
<dbReference type="PROSITE" id="PS51144">
    <property type="entry name" value="ALPHA_CA_2"/>
    <property type="match status" value="1"/>
</dbReference>
<dbReference type="SUPFAM" id="SSF51069">
    <property type="entry name" value="Carbonic anhydrase"/>
    <property type="match status" value="1"/>
</dbReference>
<evidence type="ECO:0000256" key="6">
    <source>
        <dbReference type="ARBA" id="ARBA00022723"/>
    </source>
</evidence>
<dbReference type="PANTHER" id="PTHR18952">
    <property type="entry name" value="CARBONIC ANHYDRASE"/>
    <property type="match status" value="1"/>
</dbReference>
<dbReference type="InterPro" id="IPR036398">
    <property type="entry name" value="CA_dom_sf"/>
</dbReference>
<keyword evidence="7 10" id="KW-0862">Zinc</keyword>
<proteinExistence type="inferred from homology"/>
<comment type="function">
    <text evidence="2 10">Reversible hydration of carbon dioxide.</text>
</comment>
<dbReference type="GO" id="GO:0004089">
    <property type="term" value="F:carbonate dehydratase activity"/>
    <property type="evidence" value="ECO:0007669"/>
    <property type="project" value="UniProtKB-UniRule"/>
</dbReference>
<dbReference type="InterPro" id="IPR041891">
    <property type="entry name" value="Alpha_CA_prokaryot-like"/>
</dbReference>
<dbReference type="AlphaFoldDB" id="A0A2W7C1Y6"/>
<sequence>MHRRNLIKGFVALGACPICAEAARAASTHWGYAGPVGPEHWGDLDKRNFVCSAGTQQSPIDIKGAVKADIPHIAIGWHKGGGRMVNNGHTIQVNLPQGSTLTRGDRVYELIQFHFHAPSEHYVGGRSFPMEAHFVHKDTDSNMLGVLGVFLTPGATNASFASLAAAFPASSDEETAVDEIDPNGLLPASLGYWTYEGSLTTPPCTENVEWMVATEPVEVDPADMERFTSLYPSNARPIRSLNRRFILGLG</sequence>
<dbReference type="GO" id="GO:0008270">
    <property type="term" value="F:zinc ion binding"/>
    <property type="evidence" value="ECO:0007669"/>
    <property type="project" value="UniProtKB-UniRule"/>
</dbReference>
<keyword evidence="13" id="KW-1185">Reference proteome</keyword>
<dbReference type="EC" id="4.2.1.1" evidence="4 10"/>
<dbReference type="InterPro" id="IPR018338">
    <property type="entry name" value="Carbonic_anhydrase_a-class_CS"/>
</dbReference>
<evidence type="ECO:0000256" key="9">
    <source>
        <dbReference type="ARBA" id="ARBA00048348"/>
    </source>
</evidence>
<dbReference type="Gene3D" id="3.10.200.10">
    <property type="entry name" value="Alpha carbonic anhydrase"/>
    <property type="match status" value="1"/>
</dbReference>
<dbReference type="PROSITE" id="PS00162">
    <property type="entry name" value="ALPHA_CA_1"/>
    <property type="match status" value="1"/>
</dbReference>
<dbReference type="EMBL" id="MZXV01000037">
    <property type="protein sequence ID" value="PZV37120.1"/>
    <property type="molecule type" value="Genomic_DNA"/>
</dbReference>
<evidence type="ECO:0000256" key="3">
    <source>
        <dbReference type="ARBA" id="ARBA00010718"/>
    </source>
</evidence>
<dbReference type="SMART" id="SM01057">
    <property type="entry name" value="Carb_anhydrase"/>
    <property type="match status" value="1"/>
</dbReference>